<comment type="similarity">
    <text evidence="2">Belongs to the autoinducer-2 exporter (AI-2E) (TC 2.A.86) family.</text>
</comment>
<dbReference type="EMBL" id="WBVS01000001">
    <property type="protein sequence ID" value="KAB7789222.1"/>
    <property type="molecule type" value="Genomic_DNA"/>
</dbReference>
<keyword evidence="6 9" id="KW-1133">Transmembrane helix</keyword>
<sequence>MSESARNTYESGAGDTTSAANPQSGAPRGEENRIDLGSLFPAKGDPRRPPEWFGRALFYVAIAIVVFSFCWRSWGSISYLVLDIIISLFIALAIEPLVLALVEHGWKRGAASATGMVGLAIIICVLLTLFGNMFVSQVIAMVSGLPAMYEQIREFIGQYSTFELPEINSLGSEILNNIQTSWVTDFAGTAMSTVSGLMGFLLNLMTVIMTTYYISAAGPKLRRSFCRWLAPNTQRRFLLVWTVAQDQISSFLFSRSILALINAACTAIFLEVLQVPYWLPLALFCGVVSQFIPTVGTYIGGALPVLFAWGNRGWTYALAVLVFIIIYQQIENLILSPRISQRTMDINAALAFLAVLAFGSLFGALGAFLALPVTASIQVIFRAYTRRYELVDSPLMYDPVPEKKSRIVEASEAFGEHVLHPIGEHVPRAAKGSTKKVPMDEELRRLQQELYALEQGGPLLPEDDESATVAIPKHVLSGNASGMAKPGLRGTEEAKEAEDGRTATPSTAESTNKHANGVDVSKSDEAKSPASSNPRAGWR</sequence>
<evidence type="ECO:0000256" key="7">
    <source>
        <dbReference type="ARBA" id="ARBA00023136"/>
    </source>
</evidence>
<evidence type="ECO:0000313" key="10">
    <source>
        <dbReference type="EMBL" id="KAB7789222.1"/>
    </source>
</evidence>
<protein>
    <submittedName>
        <fullName evidence="10">AI-2E family transporter</fullName>
    </submittedName>
</protein>
<dbReference type="RefSeq" id="WP_152208871.1">
    <property type="nucleotide sequence ID" value="NZ_WBVS01000001.1"/>
</dbReference>
<comment type="caution">
    <text evidence="10">The sequence shown here is derived from an EMBL/GenBank/DDBJ whole genome shotgun (WGS) entry which is preliminary data.</text>
</comment>
<proteinExistence type="inferred from homology"/>
<feature type="transmembrane region" description="Helical" evidence="9">
    <location>
        <begin position="114"/>
        <end position="135"/>
    </location>
</feature>
<evidence type="ECO:0000256" key="4">
    <source>
        <dbReference type="ARBA" id="ARBA00022475"/>
    </source>
</evidence>
<feature type="region of interest" description="Disordered" evidence="8">
    <location>
        <begin position="477"/>
        <end position="539"/>
    </location>
</feature>
<dbReference type="PANTHER" id="PTHR21716">
    <property type="entry name" value="TRANSMEMBRANE PROTEIN"/>
    <property type="match status" value="1"/>
</dbReference>
<dbReference type="GO" id="GO:0055085">
    <property type="term" value="P:transmembrane transport"/>
    <property type="evidence" value="ECO:0007669"/>
    <property type="project" value="TreeGrafter"/>
</dbReference>
<gene>
    <name evidence="10" type="ORF">F7D08_0174</name>
</gene>
<keyword evidence="7 9" id="KW-0472">Membrane</keyword>
<organism evidence="10 11">
    <name type="scientific">Bifidobacterium cebidarum</name>
    <dbReference type="NCBI Taxonomy" id="2650773"/>
    <lineage>
        <taxon>Bacteria</taxon>
        <taxon>Bacillati</taxon>
        <taxon>Actinomycetota</taxon>
        <taxon>Actinomycetes</taxon>
        <taxon>Bifidobacteriales</taxon>
        <taxon>Bifidobacteriaceae</taxon>
        <taxon>Bifidobacterium</taxon>
    </lineage>
</organism>
<feature type="transmembrane region" description="Helical" evidence="9">
    <location>
        <begin position="194"/>
        <end position="214"/>
    </location>
</feature>
<feature type="compositionally biased region" description="Polar residues" evidence="8">
    <location>
        <begin position="1"/>
        <end position="24"/>
    </location>
</feature>
<feature type="transmembrane region" description="Helical" evidence="9">
    <location>
        <begin position="313"/>
        <end position="330"/>
    </location>
</feature>
<keyword evidence="4" id="KW-1003">Cell membrane</keyword>
<feature type="transmembrane region" description="Helical" evidence="9">
    <location>
        <begin position="80"/>
        <end position="102"/>
    </location>
</feature>
<evidence type="ECO:0000256" key="3">
    <source>
        <dbReference type="ARBA" id="ARBA00022448"/>
    </source>
</evidence>
<dbReference type="Proteomes" id="UP000468413">
    <property type="component" value="Unassembled WGS sequence"/>
</dbReference>
<feature type="compositionally biased region" description="Basic and acidic residues" evidence="8">
    <location>
        <begin position="490"/>
        <end position="501"/>
    </location>
</feature>
<name>A0A6I1GEW3_9BIFI</name>
<comment type="subcellular location">
    <subcellularLocation>
        <location evidence="1">Cell membrane</location>
        <topology evidence="1">Multi-pass membrane protein</topology>
    </subcellularLocation>
</comment>
<keyword evidence="5 9" id="KW-0812">Transmembrane</keyword>
<evidence type="ECO:0000256" key="5">
    <source>
        <dbReference type="ARBA" id="ARBA00022692"/>
    </source>
</evidence>
<reference evidence="10 11" key="1">
    <citation type="submission" date="2019-09" db="EMBL/GenBank/DDBJ databases">
        <title>Characterization of the phylogenetic diversity of two novel species belonging to the genus Bifidobacterium: Bifidobacterium cebidarum sp. nov. and Bifidobacterium leontopitheci sp. nov.</title>
        <authorList>
            <person name="Lugli G.A."/>
            <person name="Duranti S."/>
            <person name="Milani C."/>
            <person name="Turroni F."/>
            <person name="Ventura M."/>
        </authorList>
    </citation>
    <scope>NUCLEOTIDE SEQUENCE [LARGE SCALE GENOMIC DNA]</scope>
    <source>
        <strain evidence="10 11">LMG 31469</strain>
    </source>
</reference>
<dbReference type="GO" id="GO:0005886">
    <property type="term" value="C:plasma membrane"/>
    <property type="evidence" value="ECO:0007669"/>
    <property type="project" value="UniProtKB-SubCell"/>
</dbReference>
<dbReference type="InterPro" id="IPR002549">
    <property type="entry name" value="AI-2E-like"/>
</dbReference>
<evidence type="ECO:0000256" key="8">
    <source>
        <dbReference type="SAM" id="MobiDB-lite"/>
    </source>
</evidence>
<feature type="region of interest" description="Disordered" evidence="8">
    <location>
        <begin position="1"/>
        <end position="32"/>
    </location>
</feature>
<dbReference type="AlphaFoldDB" id="A0A6I1GEW3"/>
<feature type="compositionally biased region" description="Polar residues" evidence="8">
    <location>
        <begin position="503"/>
        <end position="514"/>
    </location>
</feature>
<feature type="transmembrane region" description="Helical" evidence="9">
    <location>
        <begin position="56"/>
        <end position="74"/>
    </location>
</feature>
<feature type="transmembrane region" description="Helical" evidence="9">
    <location>
        <begin position="350"/>
        <end position="377"/>
    </location>
</feature>
<accession>A0A6I1GEW3</accession>
<evidence type="ECO:0000313" key="11">
    <source>
        <dbReference type="Proteomes" id="UP000468413"/>
    </source>
</evidence>
<evidence type="ECO:0000256" key="2">
    <source>
        <dbReference type="ARBA" id="ARBA00009773"/>
    </source>
</evidence>
<feature type="compositionally biased region" description="Polar residues" evidence="8">
    <location>
        <begin position="529"/>
        <end position="539"/>
    </location>
</feature>
<evidence type="ECO:0000256" key="9">
    <source>
        <dbReference type="SAM" id="Phobius"/>
    </source>
</evidence>
<evidence type="ECO:0000256" key="6">
    <source>
        <dbReference type="ARBA" id="ARBA00022989"/>
    </source>
</evidence>
<keyword evidence="3" id="KW-0813">Transport</keyword>
<feature type="transmembrane region" description="Helical" evidence="9">
    <location>
        <begin position="281"/>
        <end position="306"/>
    </location>
</feature>
<dbReference type="PANTHER" id="PTHR21716:SF53">
    <property type="entry name" value="PERMEASE PERM-RELATED"/>
    <property type="match status" value="1"/>
</dbReference>
<keyword evidence="11" id="KW-1185">Reference proteome</keyword>
<evidence type="ECO:0000256" key="1">
    <source>
        <dbReference type="ARBA" id="ARBA00004651"/>
    </source>
</evidence>
<dbReference type="Pfam" id="PF01594">
    <property type="entry name" value="AI-2E_transport"/>
    <property type="match status" value="1"/>
</dbReference>